<dbReference type="Gene3D" id="3.90.1200.10">
    <property type="match status" value="1"/>
</dbReference>
<proteinExistence type="predicted"/>
<evidence type="ECO:0000259" key="1">
    <source>
        <dbReference type="Pfam" id="PF01636"/>
    </source>
</evidence>
<sequence>MFEEIKNLVEKNYNLEVCNIEKIKNVYKIQADNKFYALKVIKYEFSHFIYIYKAMKHLQSNGYDRIPEFIPTKDGMDYISFLGKYAYLNPWLDARESNYDNFVDMYLATSNLAKLHLSSQGFSVNKNMKPRIGWLRWIKTFSTRKDEILDFKRRISEKSNKSLFDMEYLSIMERELKRCEKSITKLQRSSYEKLMRQEMKNNGFCHHDYANHNVLINKENNVYLIDFDYCILDTHLHDLCSLLIRRMKDGKWSIFNALDILKIYDEINPIYNNEIPVMAGFMEFPQAYWQLGIQYYWERQPWEEEAFIKRLKRYVLDIEQREEFINDFIKLDVFN</sequence>
<accession>A0A4V6KEX0</accession>
<reference evidence="2 3" key="1">
    <citation type="submission" date="2019-05" db="EMBL/GenBank/DDBJ databases">
        <authorList>
            <consortium name="Pathogen Informatics"/>
        </authorList>
    </citation>
    <scope>NUCLEOTIDE SEQUENCE [LARGE SCALE GENOMIC DNA]</scope>
    <source>
        <strain evidence="2 3">NCTC503</strain>
    </source>
</reference>
<dbReference type="InterPro" id="IPR047175">
    <property type="entry name" value="CotS-like"/>
</dbReference>
<dbReference type="PANTHER" id="PTHR39179:SF1">
    <property type="entry name" value="SPORE COAT PROTEIN I"/>
    <property type="match status" value="1"/>
</dbReference>
<evidence type="ECO:0000313" key="3">
    <source>
        <dbReference type="Proteomes" id="UP000308489"/>
    </source>
</evidence>
<dbReference type="OrthoDB" id="9771902at2"/>
<dbReference type="GO" id="GO:0042601">
    <property type="term" value="C:endospore-forming forespore"/>
    <property type="evidence" value="ECO:0007669"/>
    <property type="project" value="TreeGrafter"/>
</dbReference>
<dbReference type="PANTHER" id="PTHR39179">
    <property type="entry name" value="SPORE COAT PROTEIN I"/>
    <property type="match status" value="1"/>
</dbReference>
<feature type="domain" description="Aminoglycoside phosphotransferase" evidence="1">
    <location>
        <begin position="183"/>
        <end position="244"/>
    </location>
</feature>
<protein>
    <submittedName>
        <fullName evidence="2">Spore coat protein</fullName>
    </submittedName>
</protein>
<dbReference type="NCBIfam" id="TIGR02906">
    <property type="entry name" value="spore_CotS"/>
    <property type="match status" value="1"/>
</dbReference>
<dbReference type="InterPro" id="IPR014255">
    <property type="entry name" value="Spore_coat_CotS"/>
</dbReference>
<dbReference type="InterPro" id="IPR002575">
    <property type="entry name" value="Aminoglycoside_PTrfase"/>
</dbReference>
<dbReference type="KEGG" id="hhw:NCTC503_02298"/>
<keyword evidence="2" id="KW-0167">Capsid protein</keyword>
<dbReference type="EMBL" id="LR590481">
    <property type="protein sequence ID" value="VTQ94297.1"/>
    <property type="molecule type" value="Genomic_DNA"/>
</dbReference>
<name>A0A4V6KEX0_HATHI</name>
<dbReference type="AlphaFoldDB" id="A0A4V6KEX0"/>
<gene>
    <name evidence="2" type="primary">cotS_2</name>
    <name evidence="2" type="ORF">NCTC503_02298</name>
</gene>
<dbReference type="Proteomes" id="UP000308489">
    <property type="component" value="Chromosome 1"/>
</dbReference>
<dbReference type="Pfam" id="PF01636">
    <property type="entry name" value="APH"/>
    <property type="match status" value="1"/>
</dbReference>
<evidence type="ECO:0000313" key="2">
    <source>
        <dbReference type="EMBL" id="VTQ94297.1"/>
    </source>
</evidence>
<keyword evidence="3" id="KW-1185">Reference proteome</keyword>
<dbReference type="Gene3D" id="3.30.200.20">
    <property type="entry name" value="Phosphorylase Kinase, domain 1"/>
    <property type="match status" value="1"/>
</dbReference>
<organism evidence="2 3">
    <name type="scientific">Hathewaya histolytica</name>
    <name type="common">Clostridium histolyticum</name>
    <dbReference type="NCBI Taxonomy" id="1498"/>
    <lineage>
        <taxon>Bacteria</taxon>
        <taxon>Bacillati</taxon>
        <taxon>Bacillota</taxon>
        <taxon>Clostridia</taxon>
        <taxon>Eubacteriales</taxon>
        <taxon>Clostridiaceae</taxon>
        <taxon>Hathewaya</taxon>
    </lineage>
</organism>
<dbReference type="RefSeq" id="WP_138210839.1">
    <property type="nucleotide sequence ID" value="NZ_CBCRUQ010000002.1"/>
</dbReference>
<keyword evidence="2" id="KW-0946">Virion</keyword>
<dbReference type="SUPFAM" id="SSF56112">
    <property type="entry name" value="Protein kinase-like (PK-like)"/>
    <property type="match status" value="1"/>
</dbReference>
<dbReference type="InterPro" id="IPR011009">
    <property type="entry name" value="Kinase-like_dom_sf"/>
</dbReference>